<dbReference type="PANTHER" id="PTHR22761:SF10">
    <property type="entry name" value="GH13992P"/>
    <property type="match status" value="1"/>
</dbReference>
<evidence type="ECO:0000313" key="6">
    <source>
        <dbReference type="EMBL" id="GAX83770.1"/>
    </source>
</evidence>
<comment type="subcellular location">
    <subcellularLocation>
        <location evidence="1">Endosome</location>
    </subcellularLocation>
</comment>
<dbReference type="GO" id="GO:0000815">
    <property type="term" value="C:ESCRT III complex"/>
    <property type="evidence" value="ECO:0007669"/>
    <property type="project" value="TreeGrafter"/>
</dbReference>
<dbReference type="GO" id="GO:0032511">
    <property type="term" value="P:late endosome to vacuole transport via multivesicular body sorting pathway"/>
    <property type="evidence" value="ECO:0007669"/>
    <property type="project" value="TreeGrafter"/>
</dbReference>
<reference evidence="6 7" key="1">
    <citation type="submission" date="2017-08" db="EMBL/GenBank/DDBJ databases">
        <title>Acidophilic green algal genome provides insights into adaptation to an acidic environment.</title>
        <authorList>
            <person name="Hirooka S."/>
            <person name="Hirose Y."/>
            <person name="Kanesaki Y."/>
            <person name="Higuchi S."/>
            <person name="Fujiwara T."/>
            <person name="Onuma R."/>
            <person name="Era A."/>
            <person name="Ohbayashi R."/>
            <person name="Uzuka A."/>
            <person name="Nozaki H."/>
            <person name="Yoshikawa H."/>
            <person name="Miyagishima S.Y."/>
        </authorList>
    </citation>
    <scope>NUCLEOTIDE SEQUENCE [LARGE SCALE GENOMIC DNA]</scope>
    <source>
        <strain evidence="6 7">NIES-2499</strain>
    </source>
</reference>
<dbReference type="OrthoDB" id="5592979at2759"/>
<dbReference type="GO" id="GO:0005771">
    <property type="term" value="C:multivesicular body"/>
    <property type="evidence" value="ECO:0007669"/>
    <property type="project" value="TreeGrafter"/>
</dbReference>
<dbReference type="Gene3D" id="6.10.250.1710">
    <property type="match status" value="1"/>
</dbReference>
<name>A0A250XLW0_9CHLO</name>
<proteinExistence type="inferred from homology"/>
<keyword evidence="7" id="KW-1185">Reference proteome</keyword>
<dbReference type="EMBL" id="BEGY01000107">
    <property type="protein sequence ID" value="GAX83770.1"/>
    <property type="molecule type" value="Genomic_DNA"/>
</dbReference>
<evidence type="ECO:0000256" key="1">
    <source>
        <dbReference type="ARBA" id="ARBA00004177"/>
    </source>
</evidence>
<keyword evidence="3" id="KW-0967">Endosome</keyword>
<feature type="region of interest" description="Disordered" evidence="5">
    <location>
        <begin position="194"/>
        <end position="219"/>
    </location>
</feature>
<keyword evidence="4" id="KW-0175">Coiled coil</keyword>
<accession>A0A250XLW0</accession>
<evidence type="ECO:0000313" key="7">
    <source>
        <dbReference type="Proteomes" id="UP000232323"/>
    </source>
</evidence>
<gene>
    <name evidence="6" type="ORF">CEUSTIGMA_g11195.t1</name>
</gene>
<dbReference type="GO" id="GO:0009898">
    <property type="term" value="C:cytoplasmic side of plasma membrane"/>
    <property type="evidence" value="ECO:0007669"/>
    <property type="project" value="TreeGrafter"/>
</dbReference>
<feature type="coiled-coil region" evidence="4">
    <location>
        <begin position="32"/>
        <end position="66"/>
    </location>
</feature>
<dbReference type="STRING" id="1157962.A0A250XLW0"/>
<dbReference type="AlphaFoldDB" id="A0A250XLW0"/>
<dbReference type="Pfam" id="PF03357">
    <property type="entry name" value="Snf7"/>
    <property type="match status" value="1"/>
</dbReference>
<dbReference type="Gene3D" id="1.10.287.1060">
    <property type="entry name" value="ESAT-6-like"/>
    <property type="match status" value="1"/>
</dbReference>
<comment type="similarity">
    <text evidence="2">Belongs to the SNF7 family.</text>
</comment>
<evidence type="ECO:0000256" key="3">
    <source>
        <dbReference type="ARBA" id="ARBA00022753"/>
    </source>
</evidence>
<evidence type="ECO:0000256" key="5">
    <source>
        <dbReference type="SAM" id="MobiDB-lite"/>
    </source>
</evidence>
<dbReference type="GO" id="GO:0006900">
    <property type="term" value="P:vesicle budding from membrane"/>
    <property type="evidence" value="ECO:0007669"/>
    <property type="project" value="TreeGrafter"/>
</dbReference>
<evidence type="ECO:0000256" key="4">
    <source>
        <dbReference type="SAM" id="Coils"/>
    </source>
</evidence>
<comment type="caution">
    <text evidence="6">The sequence shown here is derived from an EMBL/GenBank/DDBJ whole genome shotgun (WGS) entry which is preliminary data.</text>
</comment>
<dbReference type="InterPro" id="IPR005024">
    <property type="entry name" value="Snf7_fam"/>
</dbReference>
<sequence length="233" mass="25944">MSMFKKLFGSKEAAAPIQQPTVSAANKTINCIQNLDDQEQTLEKRKNLLEKKIDAELQRARELNKQGKKNQALLCLKKKKLMENELTNLDNMILRIVEQRQMLEGQRTTVEVMSAMHGAAQVGKANLKSMNIDNVDKVLDDIREANEQMEQIQQVLGAPTGMSADLDEDELLNELEEMEATDLDAELLEPAPVPTNRVPAAKLPAVPTQKAKTEAAKSPEELELEALQAEMAL</sequence>
<dbReference type="Proteomes" id="UP000232323">
    <property type="component" value="Unassembled WGS sequence"/>
</dbReference>
<dbReference type="PANTHER" id="PTHR22761">
    <property type="entry name" value="CHARGED MULTIVESICULAR BODY PROTEIN"/>
    <property type="match status" value="1"/>
</dbReference>
<protein>
    <submittedName>
        <fullName evidence="6">Uncharacterized protein</fullName>
    </submittedName>
</protein>
<evidence type="ECO:0000256" key="2">
    <source>
        <dbReference type="ARBA" id="ARBA00006190"/>
    </source>
</evidence>
<organism evidence="6 7">
    <name type="scientific">Chlamydomonas eustigma</name>
    <dbReference type="NCBI Taxonomy" id="1157962"/>
    <lineage>
        <taxon>Eukaryota</taxon>
        <taxon>Viridiplantae</taxon>
        <taxon>Chlorophyta</taxon>
        <taxon>core chlorophytes</taxon>
        <taxon>Chlorophyceae</taxon>
        <taxon>CS clade</taxon>
        <taxon>Chlamydomonadales</taxon>
        <taxon>Chlamydomonadaceae</taxon>
        <taxon>Chlamydomonas</taxon>
    </lineage>
</organism>